<reference evidence="5" key="1">
    <citation type="journal article" date="2011" name="MBio">
        <title>Novel metabolic attributes of the genus Cyanothece, comprising a group of unicellular nitrogen-fixing Cyanobacteria.</title>
        <authorList>
            <person name="Bandyopadhyay A."/>
            <person name="Elvitigala T."/>
            <person name="Welsh E."/>
            <person name="Stockel J."/>
            <person name="Liberton M."/>
            <person name="Min H."/>
            <person name="Sherman L.A."/>
            <person name="Pakrasi H.B."/>
        </authorList>
    </citation>
    <scope>NUCLEOTIDE SEQUENCE [LARGE SCALE GENOMIC DNA]</scope>
    <source>
        <strain evidence="5">PCC 7424</strain>
    </source>
</reference>
<dbReference type="HOGENOM" id="CLU_034930_0_0_3"/>
<dbReference type="CDD" id="cd12797">
    <property type="entry name" value="M23_peptidase"/>
    <property type="match status" value="1"/>
</dbReference>
<accession>B7KEK2</accession>
<dbReference type="Proteomes" id="UP000002384">
    <property type="component" value="Chromosome"/>
</dbReference>
<proteinExistence type="predicted"/>
<feature type="compositionally biased region" description="Polar residues" evidence="2">
    <location>
        <begin position="204"/>
        <end position="219"/>
    </location>
</feature>
<dbReference type="InterPro" id="IPR016047">
    <property type="entry name" value="M23ase_b-sheet_dom"/>
</dbReference>
<dbReference type="PANTHER" id="PTHR21666">
    <property type="entry name" value="PEPTIDASE-RELATED"/>
    <property type="match status" value="1"/>
</dbReference>
<feature type="region of interest" description="Disordered" evidence="2">
    <location>
        <begin position="202"/>
        <end position="222"/>
    </location>
</feature>
<dbReference type="MEROPS" id="M23.009"/>
<dbReference type="OrthoDB" id="507840at2"/>
<dbReference type="GO" id="GO:0004222">
    <property type="term" value="F:metalloendopeptidase activity"/>
    <property type="evidence" value="ECO:0007669"/>
    <property type="project" value="TreeGrafter"/>
</dbReference>
<dbReference type="Gene3D" id="2.70.70.10">
    <property type="entry name" value="Glucose Permease (Domain IIA)"/>
    <property type="match status" value="1"/>
</dbReference>
<evidence type="ECO:0000313" key="5">
    <source>
        <dbReference type="Proteomes" id="UP000002384"/>
    </source>
</evidence>
<dbReference type="AlphaFoldDB" id="B7KEK2"/>
<feature type="domain" description="M23ase beta-sheet core" evidence="3">
    <location>
        <begin position="349"/>
        <end position="438"/>
    </location>
</feature>
<name>B7KEK2_GLOC7</name>
<dbReference type="EMBL" id="CP001291">
    <property type="protein sequence ID" value="ACK69027.1"/>
    <property type="molecule type" value="Genomic_DNA"/>
</dbReference>
<dbReference type="Pfam" id="PF01551">
    <property type="entry name" value="Peptidase_M23"/>
    <property type="match status" value="1"/>
</dbReference>
<keyword evidence="1" id="KW-0732">Signal</keyword>
<dbReference type="SUPFAM" id="SSF51261">
    <property type="entry name" value="Duplicated hybrid motif"/>
    <property type="match status" value="1"/>
</dbReference>
<dbReference type="STRING" id="65393.PCC7424_0565"/>
<organism evidence="4 5">
    <name type="scientific">Gloeothece citriformis (strain PCC 7424)</name>
    <name type="common">Cyanothece sp. (strain PCC 7424)</name>
    <dbReference type="NCBI Taxonomy" id="65393"/>
    <lineage>
        <taxon>Bacteria</taxon>
        <taxon>Bacillati</taxon>
        <taxon>Cyanobacteriota</taxon>
        <taxon>Cyanophyceae</taxon>
        <taxon>Oscillatoriophycideae</taxon>
        <taxon>Chroococcales</taxon>
        <taxon>Aphanothecaceae</taxon>
        <taxon>Gloeothece</taxon>
        <taxon>Gloeothece citriformis</taxon>
    </lineage>
</organism>
<dbReference type="KEGG" id="cyc:PCC7424_0565"/>
<dbReference type="InterPro" id="IPR050570">
    <property type="entry name" value="Cell_wall_metabolism_enzyme"/>
</dbReference>
<protein>
    <submittedName>
        <fullName evidence="4">Peptidase M23</fullName>
    </submittedName>
</protein>
<dbReference type="PANTHER" id="PTHR21666:SF289">
    <property type="entry name" value="L-ALA--D-GLU ENDOPEPTIDASE"/>
    <property type="match status" value="1"/>
</dbReference>
<sequence length="475" mass="50325">MKKTGNEGFSLLTLFNRSLLLKSSASFLGSLTLVSSGLVWTVEGAKATDNVLVIPETSAPAPAPPPTEAPVIIPKSGPVVAPVKSPEVKPVAPLKPRTIKLEPKPSVNKPSNTAAPKIQLSAPKISVPEVKQTSSPIMPQIQPTASGLGTAKNSYIDTNQYHGNPSKPYVAPPAVVLTERSTGCQTVSQNGQLNGGCGVAARKQPTQPTTTVAKTQQRANPPRNLTVARSLTVVKQRPQPVSPSRNLVAASQPQTLRVAQPISSTQVSRPRNTRPQPVSDSQVVSLQPIEMNGVKIALAPVPRYNRSAGLGTQVAPTTHKTDLIFPVAIPAKITSAFGWRVHPISGSTRMHEGTDIGAPMGTPVLAAYAGEVAVADWVGGYGLMVILRHLEGQQESRYAHLSEVYVQPGEQVEQGTVIGRVGSTGFSTGPHLHFEWRHLTEQGWVAVDAGLHLEYALENLIQSMPVAQATPNPEG</sequence>
<evidence type="ECO:0000256" key="2">
    <source>
        <dbReference type="SAM" id="MobiDB-lite"/>
    </source>
</evidence>
<feature type="region of interest" description="Disordered" evidence="2">
    <location>
        <begin position="235"/>
        <end position="282"/>
    </location>
</feature>
<evidence type="ECO:0000259" key="3">
    <source>
        <dbReference type="Pfam" id="PF01551"/>
    </source>
</evidence>
<dbReference type="InterPro" id="IPR011055">
    <property type="entry name" value="Dup_hybrid_motif"/>
</dbReference>
<evidence type="ECO:0000256" key="1">
    <source>
        <dbReference type="ARBA" id="ARBA00022729"/>
    </source>
</evidence>
<gene>
    <name evidence="4" type="ordered locus">PCC7424_0565</name>
</gene>
<feature type="compositionally biased region" description="Polar residues" evidence="2">
    <location>
        <begin position="242"/>
        <end position="282"/>
    </location>
</feature>
<evidence type="ECO:0000313" key="4">
    <source>
        <dbReference type="EMBL" id="ACK69027.1"/>
    </source>
</evidence>
<dbReference type="eggNOG" id="COG0739">
    <property type="taxonomic scope" value="Bacteria"/>
</dbReference>
<keyword evidence="5" id="KW-1185">Reference proteome</keyword>
<dbReference type="RefSeq" id="WP_012597974.1">
    <property type="nucleotide sequence ID" value="NC_011729.1"/>
</dbReference>